<evidence type="ECO:0000313" key="1">
    <source>
        <dbReference type="EMBL" id="GCA92743.1"/>
    </source>
</evidence>
<dbReference type="RefSeq" id="WP_147069619.1">
    <property type="nucleotide sequence ID" value="NZ_BHVU01000060.1"/>
</dbReference>
<proteinExistence type="predicted"/>
<sequence>MEFKSIKELREYLRRYNSNSFVEVGTSVCWQEWQNGGPRISRLGRVKKNSRRNYALRLLLLGSAGNPYRNQAITFQEFESLIDVLFNFANHTISDKTLLDTEAEYTFNYLHTWEQDNYKTVRNWKLLLSDIFTKELIRKNGGHLFLQRQALFQNSGFWTPLAPVQLARVRRTMKVFEILNSIDLNTINFFESSTKFNHEFYFVQFMSSIGYFLKTRFRGGGVLDFKKSFDIDFDDELKSKGFTEENLRIFVRLNSRVFSSSDRDSFRNIVTERLNNTNEVYHPFFYNSFLDYPFIDLGQDKYCLPDACSLMESSWNITCKHLPSNKILDQAFEQYLANVLLPIIAPNCFEKIREVENPQSSDDKRADFLITLPNVYIIIECKNSLMSSDTSVYFDPKGLASLWVRIHGATEQISSTIKALKLKDKPVIPLILTFYDALLASNVFESIVKSKDYCDHLNLSMPPIVRSLHEFEYCIYNRSLQNWAESMLPKQSNSSINPDNQGHNYRHLKDIIIDI</sequence>
<reference evidence="1 2" key="1">
    <citation type="journal article" date="2019" name="Appl. Environ. Microbiol.">
        <title>Co-occurrence of broad and narrow host-range viruses infecting the toxic bloom-forming cyanobacterium Microcystis aeruginosa.</title>
        <authorList>
            <person name="Morimoto D."/>
            <person name="Tominaga K."/>
            <person name="Nishimura Y."/>
            <person name="Yoshida N."/>
            <person name="Kimura S."/>
            <person name="Sako Y."/>
            <person name="Yoshida T."/>
        </authorList>
    </citation>
    <scope>NUCLEOTIDE SEQUENCE [LARGE SCALE GENOMIC DNA]</scope>
    <source>
        <strain evidence="1 2">11-30S32</strain>
    </source>
</reference>
<dbReference type="AlphaFoldDB" id="A0A510PH22"/>
<protein>
    <submittedName>
        <fullName evidence="1">Uncharacterized protein</fullName>
    </submittedName>
</protein>
<comment type="caution">
    <text evidence="1">The sequence shown here is derived from an EMBL/GenBank/DDBJ whole genome shotgun (WGS) entry which is preliminary data.</text>
</comment>
<organism evidence="1 2">
    <name type="scientific">Microcystis aeruginosa 11-30S32</name>
    <dbReference type="NCBI Taxonomy" id="2358142"/>
    <lineage>
        <taxon>Bacteria</taxon>
        <taxon>Bacillati</taxon>
        <taxon>Cyanobacteriota</taxon>
        <taxon>Cyanophyceae</taxon>
        <taxon>Oscillatoriophycideae</taxon>
        <taxon>Chroococcales</taxon>
        <taxon>Microcystaceae</taxon>
        <taxon>Microcystis</taxon>
    </lineage>
</organism>
<dbReference type="Proteomes" id="UP000321223">
    <property type="component" value="Unassembled WGS sequence"/>
</dbReference>
<dbReference type="EMBL" id="BHVU01000060">
    <property type="protein sequence ID" value="GCA92743.1"/>
    <property type="molecule type" value="Genomic_DNA"/>
</dbReference>
<evidence type="ECO:0000313" key="2">
    <source>
        <dbReference type="Proteomes" id="UP000321223"/>
    </source>
</evidence>
<name>A0A510PH22_MICAE</name>
<accession>A0A510PH22</accession>
<gene>
    <name evidence="1" type="ORF">MAE30S32_13950</name>
</gene>